<dbReference type="EMBL" id="CAJJDN010000176">
    <property type="protein sequence ID" value="CAD8127415.1"/>
    <property type="molecule type" value="Genomic_DNA"/>
</dbReference>
<keyword evidence="4" id="KW-1185">Reference proteome</keyword>
<feature type="transmembrane region" description="Helical" evidence="1">
    <location>
        <begin position="2718"/>
        <end position="2744"/>
    </location>
</feature>
<comment type="caution">
    <text evidence="3">The sequence shown here is derived from an EMBL/GenBank/DDBJ whole genome shotgun (WGS) entry which is preliminary data.</text>
</comment>
<evidence type="ECO:0000313" key="4">
    <source>
        <dbReference type="Proteomes" id="UP000692954"/>
    </source>
</evidence>
<feature type="transmembrane region" description="Helical" evidence="1">
    <location>
        <begin position="2826"/>
        <end position="2845"/>
    </location>
</feature>
<evidence type="ECO:0000256" key="1">
    <source>
        <dbReference type="SAM" id="Phobius"/>
    </source>
</evidence>
<organism evidence="3 4">
    <name type="scientific">Paramecium sonneborni</name>
    <dbReference type="NCBI Taxonomy" id="65129"/>
    <lineage>
        <taxon>Eukaryota</taxon>
        <taxon>Sar</taxon>
        <taxon>Alveolata</taxon>
        <taxon>Ciliophora</taxon>
        <taxon>Intramacronucleata</taxon>
        <taxon>Oligohymenophorea</taxon>
        <taxon>Peniculida</taxon>
        <taxon>Parameciidae</taxon>
        <taxon>Paramecium</taxon>
    </lineage>
</organism>
<feature type="chain" id="PRO_5035940813" evidence="2">
    <location>
        <begin position="29"/>
        <end position="3016"/>
    </location>
</feature>
<dbReference type="Proteomes" id="UP000692954">
    <property type="component" value="Unassembled WGS sequence"/>
</dbReference>
<accession>A0A8S1RKZ4</accession>
<dbReference type="PANTHER" id="PTHR11319:SF35">
    <property type="entry name" value="OUTER MEMBRANE PROTEIN PMPC-RELATED"/>
    <property type="match status" value="1"/>
</dbReference>
<keyword evidence="1" id="KW-1133">Transmembrane helix</keyword>
<evidence type="ECO:0000313" key="3">
    <source>
        <dbReference type="EMBL" id="CAD8127415.1"/>
    </source>
</evidence>
<feature type="transmembrane region" description="Helical" evidence="1">
    <location>
        <begin position="2663"/>
        <end position="2679"/>
    </location>
</feature>
<feature type="transmembrane region" description="Helical" evidence="1">
    <location>
        <begin position="2857"/>
        <end position="2875"/>
    </location>
</feature>
<reference evidence="3" key="1">
    <citation type="submission" date="2021-01" db="EMBL/GenBank/DDBJ databases">
        <authorList>
            <consortium name="Genoscope - CEA"/>
            <person name="William W."/>
        </authorList>
    </citation>
    <scope>NUCLEOTIDE SEQUENCE</scope>
</reference>
<gene>
    <name evidence="3" type="ORF">PSON_ATCC_30995.1.T1760064</name>
</gene>
<keyword evidence="1" id="KW-0472">Membrane</keyword>
<dbReference type="PANTHER" id="PTHR11319">
    <property type="entry name" value="G PROTEIN-COUPLED RECEPTOR-RELATED"/>
    <property type="match status" value="1"/>
</dbReference>
<dbReference type="InterPro" id="IPR006212">
    <property type="entry name" value="Furin_repeat"/>
</dbReference>
<evidence type="ECO:0000256" key="2">
    <source>
        <dbReference type="SAM" id="SignalP"/>
    </source>
</evidence>
<dbReference type="CDD" id="cd00064">
    <property type="entry name" value="FU"/>
    <property type="match status" value="1"/>
</dbReference>
<keyword evidence="2" id="KW-0732">Signal</keyword>
<feature type="transmembrane region" description="Helical" evidence="1">
    <location>
        <begin position="2634"/>
        <end position="2654"/>
    </location>
</feature>
<protein>
    <submittedName>
        <fullName evidence="3">Uncharacterized protein</fullName>
    </submittedName>
</protein>
<proteinExistence type="predicted"/>
<sequence>MNCQNLSRFKYMIMISQILLLCVGKCCPFTNYETSLLNEYYPMEERIIDEMSTSQSFGFWSFSIPLWQVKTYPQVEGQANYDRRLYQLMFLLKCLDDDRIVMFMYGVLDEESDKVIHRLRVETVDSWGWPGFNSYNFEYNPLEYEGTWILTMITIEQKQVIFQTSNYVSNNNIGDILREMKKVKFIIGGTGYIDVFTVGIFRGRLSKLMQFTDYSEQKFEEVENNCKIPERVVGKQRVDLYPEVYIFKGDTQNIFDIEQVGKRFCISGWVKYDSIDAVKKIEYLLLRITTNKNYGNNLYIGDEILKITAMLDRLDPQYTEYIIESNHYSIPVKQQNVQTNTKIFAWLFIDEEPIMYLDALTSWHYIQFEYGRTTGPKTLLKIKYFAGNLDSDEAVFSDDTKAGLFINTKYYLIFGSDIINVRRIKAQVAKFQFIYNYDQDQEFYYECYYTCATCNGPQPNNCLTCSSESNRILLQDKHLCICNNGYLEKDKICLPFTQIYPTLIFSDIKYDSLDQRCQFGYFLLPTTQNCIQCPQQSTLDLLCVDCLFNPTTWYLKSICTTDLITQQTSLDQGAYRKIQRNTTEYDLYSINQDNNLQLIQGAQDFCNHEDNLQNCFLIPFQLHLSYDLYVICKQNHYFSNHQCTLSNPACIQSNFLSSNCLECTKGFYLSRDQQCEQCPNQCITCNFEDNNLKCLSCPQTYEPVGATCLKCGLNCSICQRQMNYLINEFFMQCLRCVDQNKYYLSLNGVDCIENTLENCEIAYETTPGNKRINSLDYDFVPYYGEVTTECAKCHKFYCYNASSKTCELNEFFECEYCIITAIKYQCLFGPKSFKYDLFDFEDIGPISFVEQCSGYNHNCYLCMIGQMNQQINYQCIICEDGYFANKLTAQCEPCPQELFCSKCFQQNKKSKDEWKTEIRQYYKVEIDDIFQAHSFIEYGTSPDNESYEVVCINCISGYEIQNNECIPKCPDNCLECLIMDNKNICVKCPNTIKGRSYSLDNNQCIVCPINCSLCRQRDENEIKLINPIFNSQEFLYTSNQCLKGYTGAYDKHLGIYVDCPQTQCLKRLDINLNLYCDINKFNRALMDLDQEEQIIQFKQSNILINDLFSSSSFKEFETQQFYLLANQKVIQTISIYIVSQETQLCIINGNKSIQQKFSQNIFSAINVELNIQGNGFTTFSYDKTISIINFKNVKFDGIKLNPIQVGNIKQLLFHSAFLQTIQLIQIIYDSSIEQDKSQIIINNAENVIIDQFESSNLSINNIDSFIRIQAIESELKIQLSNFLFKQSQFQNVILLYFHSNFETSIELRHFSIISNFTSAQLLNTQYGQLTMEDIQIQNSMISLVENLFHLDLLTKIVINRFKVLSTIITQSTIFNLNQKSQISDLKFNSNQLFNNSIVIWNQKISVEQYTFDKFYFSLNSYDEYSKFILIKQNLSPNKEILLTEIQLLGNWLTSLSSIQQLEQQEISLIYVQIQQVQITSLKIERGSGIKEFSFVEIDSLKITDLFITQHSAYVFQGLHQFIDCLQKTIKYHVTSLYFYDVKVLELNSLTISNAESIDYPIINIQTSISKVSNYNSLKLTDLNLNDNLLLITNQMKQISLIQLSTQLEFQIEIKNSIMKKNIMHQYQQNDLINSGLIFNFDCSYCSVNIDNMIAESNLVTNSTDSIIYIKSKKIKIKNSNFIQNCIFDYDIIQPYLVWGFQNNDEVFLEQIKEIFPIQVITGNARLISQDLEITSVLITNSSGSGLYLRMENSAKIIITNSIFNFISSHFQQENENGGAIYFDSSNSVSSTITIKNATVKNIFCRNKGGFIYLLNGEGKLQISLINISLIDVFASLGSIIYSEFSALSQQQQNFQINQATISNSLNGQLVFFNKFILLRESQIQALMYQRFLILLINGNQIQLENIVVSDLNLESFLSLYNTKSVQISSIQISRSNFLHTIIILNNMKQNSKLFFNKVSIQEITMLDMIEMESNCTKIFKKFDSQYKCLSEIKKSPSNLNFKYDISSLSNSYCMINQMKQLQKQQTFSVIDIQPTYTNMSLSQVTLQQINCKQCQNGLINLNFKDSNSFLLIQSLKLKQNVCGQSSCINLIKPLSSLRLLQNVVTQVYEKYFDIRINDYYCKYNEAFEGTCLQVKNLKTLITKSVFEHNFANSSGGSISVIGNEIFYLVQSIIYNNTANYGGGLEIKDQMSQNLTQFGSLIANNKAQLFGNDSSQVPSQLSITINLKDVLPRTKVLEKEDLLIEQILIKPYKVFANEYSEAFYVPNGQKISEYQYFDWSKGEYVPYNLHFRIVALDKLNQIQQNLNNSYCEISGRLLKDFGENEFTQNFTNKKRVEFNKTDYNLDDLIVYLDDQFNMTLQLQIFCNSIYIPIYNKNKEIISYHNNYNLRINIKTLPCQMGEIKSLVNSACVPCDVEQGQFTLNINSNNCMYMDESTTSEIRSAQLKLKAGYWRPYFYTDHISECINLLENCLGGWKEGDTSCYKGHIGALCEECDLYNLRGDGQFSTSTKYSCGSCTEKSKNSLIITAITIWTLISILISVRSTVELLNMAAIKIRFSKIRAFSFMQEDQSGVLIKMLTNHLQILATITTFQLNIPNGVNDAIKASGNPMQTMAFSLDCFLIDMFDLNIHYSRIVWQIIMPFIYIFVFLGIYFIQLKIKKQQYHLSVITTTFIYMYIYLQPNLVGGLIQLISYRTISGYQWISANVAYRYDTWNHYKWLLGFCLPSFLVIAFMIPAIFYFAIYLNRHRLDDKKIRQQWGYLYHEYTTQVYFWEIVKILEKELLIIFLSYYDEQVIKKGILVLFVVYLYQELNLKFKPYSSSNLNRLDAYSANVCAISIALGIGIYIDQQIGSLEIQIPYFITITFLNIYYLFLVLKQLLKAYAKELELQLDKARDFIRFKAPWLLRFKFFNKLMRNRQQQRADVIKKFHKIKEYLIKQAKQMILFKETLKSQQDSGPMSLQALDNQYSNAFLQYKTANSLQNLKDEKLLNQDQQPSSKGEKHRLTRVYPLIQEENQ</sequence>
<feature type="signal peptide" evidence="2">
    <location>
        <begin position="1"/>
        <end position="28"/>
    </location>
</feature>
<dbReference type="OrthoDB" id="296301at2759"/>
<name>A0A8S1RKZ4_9CILI</name>
<keyword evidence="1" id="KW-0812">Transmembrane</keyword>